<evidence type="ECO:0000256" key="7">
    <source>
        <dbReference type="ARBA" id="ARBA00023114"/>
    </source>
</evidence>
<comment type="function">
    <text evidence="10">Forms passive diffusion pores that allow small molecular weight hydrophilic materials across the outer membrane.</text>
</comment>
<dbReference type="Pfam" id="PF02530">
    <property type="entry name" value="Porin_2"/>
    <property type="match status" value="1"/>
</dbReference>
<evidence type="ECO:0000256" key="4">
    <source>
        <dbReference type="ARBA" id="ARBA00022692"/>
    </source>
</evidence>
<dbReference type="GO" id="GO:0006811">
    <property type="term" value="P:monoatomic ion transport"/>
    <property type="evidence" value="ECO:0007669"/>
    <property type="project" value="UniProtKB-KW"/>
</dbReference>
<evidence type="ECO:0000256" key="9">
    <source>
        <dbReference type="ARBA" id="ARBA00023237"/>
    </source>
</evidence>
<keyword evidence="12" id="KW-1185">Reference proteome</keyword>
<protein>
    <recommendedName>
        <fullName evidence="10">Porin</fullName>
    </recommendedName>
</protein>
<feature type="chain" id="PRO_5021043454" description="Porin" evidence="10">
    <location>
        <begin position="24"/>
        <end position="526"/>
    </location>
</feature>
<evidence type="ECO:0000256" key="6">
    <source>
        <dbReference type="ARBA" id="ARBA00023065"/>
    </source>
</evidence>
<keyword evidence="9 10" id="KW-0998">Cell outer membrane</keyword>
<name>A0A4R2GY82_9HYPH</name>
<dbReference type="Proteomes" id="UP000294881">
    <property type="component" value="Unassembled WGS sequence"/>
</dbReference>
<keyword evidence="2 10" id="KW-0813">Transport</keyword>
<gene>
    <name evidence="11" type="ORF">EV666_101267</name>
</gene>
<dbReference type="OrthoDB" id="7801681at2"/>
<keyword evidence="5 10" id="KW-0732">Signal</keyword>
<keyword evidence="4 10" id="KW-0812">Transmembrane</keyword>
<dbReference type="RefSeq" id="WP_132001848.1">
    <property type="nucleotide sequence ID" value="NZ_JBHUNN010000002.1"/>
</dbReference>
<evidence type="ECO:0000313" key="12">
    <source>
        <dbReference type="Proteomes" id="UP000294881"/>
    </source>
</evidence>
<evidence type="ECO:0000256" key="3">
    <source>
        <dbReference type="ARBA" id="ARBA00022452"/>
    </source>
</evidence>
<evidence type="ECO:0000256" key="8">
    <source>
        <dbReference type="ARBA" id="ARBA00023136"/>
    </source>
</evidence>
<evidence type="ECO:0000313" key="11">
    <source>
        <dbReference type="EMBL" id="TCO16017.1"/>
    </source>
</evidence>
<evidence type="ECO:0000256" key="2">
    <source>
        <dbReference type="ARBA" id="ARBA00022448"/>
    </source>
</evidence>
<dbReference type="EMBL" id="SLWL01000001">
    <property type="protein sequence ID" value="TCO16017.1"/>
    <property type="molecule type" value="Genomic_DNA"/>
</dbReference>
<dbReference type="GO" id="GO:0009279">
    <property type="term" value="C:cell outer membrane"/>
    <property type="evidence" value="ECO:0007669"/>
    <property type="project" value="UniProtKB-SubCell"/>
</dbReference>
<dbReference type="GO" id="GO:0015288">
    <property type="term" value="F:porin activity"/>
    <property type="evidence" value="ECO:0007669"/>
    <property type="project" value="UniProtKB-KW"/>
</dbReference>
<sequence>MSIVRALLLGSVASLGAVVGANAADLPMTKSAPVEYVKVCNTFGPGFFYIPGTDTCIRVGGRARFEYQYSGPLKSANADKSSYRALGRLQVDARTNTEWGALRTFVRFEIASRTGGWPLRSGTAERTAQAFFATGVDTFGRAQKYVEVDKAFIQFAGLTAGRFGSFYDFYGHELELIGSTTSSDVQSTNGIAYTAKLGNGFSATVSVEDPTFRRQPIYASTNTGPIITGGKYYANVGASFDPVTGLPTSYASVDSSQRLNVPDFVGVLRQDGSWGSAQLSGALHQVSLGNFGAIGTAGAYATPVRLDAAWGYAVQAGVKFNLPFIAKGDQLWLQAAYGKGAMSYTGVSAMLGGDTFTGQNLGRFTVNTVDGYVNAFGDIKLSTSWTLTAAFLHYWTPTVRQAVFASYGQLEYGSGARSAVGPLYAGLGGSLIPANLAFTPQQTVNYNNSSALRDWSVFNVGTNLVWSPVKDLDIGAEVNFAQVNIANGRVTDQNKNVSYRVNGVNYAKTTGTDYVWQGRIRIQRDF</sequence>
<evidence type="ECO:0000256" key="5">
    <source>
        <dbReference type="ARBA" id="ARBA00022729"/>
    </source>
</evidence>
<comment type="domain">
    <text evidence="10">Consists of 16-stranded beta-barrel sheets, with large surface-exposed loops, that form a transmembrane pore at the center of each barrel. The pore is partially ocluded by a peptide loop that folds into the pore lumen.</text>
</comment>
<reference evidence="11 12" key="1">
    <citation type="submission" date="2019-03" db="EMBL/GenBank/DDBJ databases">
        <title>Genomic Encyclopedia of Type Strains, Phase IV (KMG-IV): sequencing the most valuable type-strain genomes for metagenomic binning, comparative biology and taxonomic classification.</title>
        <authorList>
            <person name="Goeker M."/>
        </authorList>
    </citation>
    <scope>NUCLEOTIDE SEQUENCE [LARGE SCALE GENOMIC DNA]</scope>
    <source>
        <strain evidence="11 12">DSM 22958</strain>
    </source>
</reference>
<keyword evidence="7 10" id="KW-0626">Porin</keyword>
<comment type="similarity">
    <text evidence="1 10">Belongs to the alphaproteobacteria porin family.</text>
</comment>
<keyword evidence="6 10" id="KW-0406">Ion transport</keyword>
<proteinExistence type="inferred from homology"/>
<dbReference type="InterPro" id="IPR003684">
    <property type="entry name" value="Porin_alphabac"/>
</dbReference>
<evidence type="ECO:0000256" key="10">
    <source>
        <dbReference type="RuleBase" id="RU364005"/>
    </source>
</evidence>
<evidence type="ECO:0000256" key="1">
    <source>
        <dbReference type="ARBA" id="ARBA00009521"/>
    </source>
</evidence>
<accession>A0A4R2GY82</accession>
<dbReference type="AlphaFoldDB" id="A0A4R2GY82"/>
<keyword evidence="8 10" id="KW-0472">Membrane</keyword>
<feature type="signal peptide" evidence="10">
    <location>
        <begin position="1"/>
        <end position="23"/>
    </location>
</feature>
<organism evidence="11 12">
    <name type="scientific">Camelimonas lactis</name>
    <dbReference type="NCBI Taxonomy" id="659006"/>
    <lineage>
        <taxon>Bacteria</taxon>
        <taxon>Pseudomonadati</taxon>
        <taxon>Pseudomonadota</taxon>
        <taxon>Alphaproteobacteria</taxon>
        <taxon>Hyphomicrobiales</taxon>
        <taxon>Chelatococcaceae</taxon>
        <taxon>Camelimonas</taxon>
    </lineage>
</organism>
<comment type="subcellular location">
    <subcellularLocation>
        <location evidence="10">Cell outer membrane</location>
        <topology evidence="10">Multi-pass membrane protein</topology>
    </subcellularLocation>
</comment>
<dbReference type="GO" id="GO:0046930">
    <property type="term" value="C:pore complex"/>
    <property type="evidence" value="ECO:0007669"/>
    <property type="project" value="UniProtKB-KW"/>
</dbReference>
<keyword evidence="3 10" id="KW-1134">Transmembrane beta strand</keyword>
<comment type="caution">
    <text evidence="11">The sequence shown here is derived from an EMBL/GenBank/DDBJ whole genome shotgun (WGS) entry which is preliminary data.</text>
</comment>